<evidence type="ECO:0000313" key="3">
    <source>
        <dbReference type="Proteomes" id="UP000324897"/>
    </source>
</evidence>
<evidence type="ECO:0000313" key="2">
    <source>
        <dbReference type="EMBL" id="TVU25810.1"/>
    </source>
</evidence>
<protein>
    <submittedName>
        <fullName evidence="2">Uncharacterized protein</fullName>
    </submittedName>
</protein>
<dbReference type="Proteomes" id="UP000324897">
    <property type="component" value="Chromosome 2"/>
</dbReference>
<accession>A0A5J9URY1</accession>
<feature type="region of interest" description="Disordered" evidence="1">
    <location>
        <begin position="77"/>
        <end position="110"/>
    </location>
</feature>
<dbReference type="AlphaFoldDB" id="A0A5J9URY1"/>
<sequence length="110" mass="12458">MFASISEIGCAKPGMFYMDRKRRLWDLPERIGIQRYPVHFPLPFLLPPLARRHLCTPPSPNLTAGAWLACSVEEESADNADPFPSFLAPGRDRRLLPRRNHAAPWPPGRA</sequence>
<evidence type="ECO:0000256" key="1">
    <source>
        <dbReference type="SAM" id="MobiDB-lite"/>
    </source>
</evidence>
<proteinExistence type="predicted"/>
<organism evidence="2 3">
    <name type="scientific">Eragrostis curvula</name>
    <name type="common">weeping love grass</name>
    <dbReference type="NCBI Taxonomy" id="38414"/>
    <lineage>
        <taxon>Eukaryota</taxon>
        <taxon>Viridiplantae</taxon>
        <taxon>Streptophyta</taxon>
        <taxon>Embryophyta</taxon>
        <taxon>Tracheophyta</taxon>
        <taxon>Spermatophyta</taxon>
        <taxon>Magnoliopsida</taxon>
        <taxon>Liliopsida</taxon>
        <taxon>Poales</taxon>
        <taxon>Poaceae</taxon>
        <taxon>PACMAD clade</taxon>
        <taxon>Chloridoideae</taxon>
        <taxon>Eragrostideae</taxon>
        <taxon>Eragrostidinae</taxon>
        <taxon>Eragrostis</taxon>
    </lineage>
</organism>
<comment type="caution">
    <text evidence="2">The sequence shown here is derived from an EMBL/GenBank/DDBJ whole genome shotgun (WGS) entry which is preliminary data.</text>
</comment>
<dbReference type="EMBL" id="RWGY01000013">
    <property type="protein sequence ID" value="TVU25810.1"/>
    <property type="molecule type" value="Genomic_DNA"/>
</dbReference>
<reference evidence="2 3" key="1">
    <citation type="journal article" date="2019" name="Sci. Rep.">
        <title>A high-quality genome of Eragrostis curvula grass provides insights into Poaceae evolution and supports new strategies to enhance forage quality.</title>
        <authorList>
            <person name="Carballo J."/>
            <person name="Santos B.A.C.M."/>
            <person name="Zappacosta D."/>
            <person name="Garbus I."/>
            <person name="Selva J.P."/>
            <person name="Gallo C.A."/>
            <person name="Diaz A."/>
            <person name="Albertini E."/>
            <person name="Caccamo M."/>
            <person name="Echenique V."/>
        </authorList>
    </citation>
    <scope>NUCLEOTIDE SEQUENCE [LARGE SCALE GENOMIC DNA]</scope>
    <source>
        <strain evidence="3">cv. Victoria</strain>
        <tissue evidence="2">Leaf</tissue>
    </source>
</reference>
<gene>
    <name evidence="2" type="ORF">EJB05_28320</name>
</gene>
<dbReference type="Gramene" id="TVU25810">
    <property type="protein sequence ID" value="TVU25810"/>
    <property type="gene ID" value="EJB05_28320"/>
</dbReference>
<name>A0A5J9URY1_9POAL</name>
<keyword evidence="3" id="KW-1185">Reference proteome</keyword>
<feature type="non-terminal residue" evidence="2">
    <location>
        <position position="1"/>
    </location>
</feature>